<dbReference type="Proteomes" id="UP000886520">
    <property type="component" value="Chromosome 1"/>
</dbReference>
<accession>A0A9D4ZR49</accession>
<evidence type="ECO:0000313" key="2">
    <source>
        <dbReference type="Proteomes" id="UP000886520"/>
    </source>
</evidence>
<name>A0A9D4ZR49_ADICA</name>
<comment type="caution">
    <text evidence="1">The sequence shown here is derived from an EMBL/GenBank/DDBJ whole genome shotgun (WGS) entry which is preliminary data.</text>
</comment>
<evidence type="ECO:0000313" key="1">
    <source>
        <dbReference type="EMBL" id="KAI5084713.1"/>
    </source>
</evidence>
<dbReference type="EMBL" id="JABFUD020000001">
    <property type="protein sequence ID" value="KAI5084713.1"/>
    <property type="molecule type" value="Genomic_DNA"/>
</dbReference>
<keyword evidence="2" id="KW-1185">Reference proteome</keyword>
<dbReference type="AlphaFoldDB" id="A0A9D4ZR49"/>
<sequence length="95" mass="10814">MVPAIARAHDLRIVGSIRLYICVHAKIKARVCKEVVFTPSMRRILRARLVFGGGSIEMVEADALNYLISFFFQFMDISFLQEIDIIGLTISKRLL</sequence>
<proteinExistence type="predicted"/>
<organism evidence="1 2">
    <name type="scientific">Adiantum capillus-veneris</name>
    <name type="common">Maidenhair fern</name>
    <dbReference type="NCBI Taxonomy" id="13818"/>
    <lineage>
        <taxon>Eukaryota</taxon>
        <taxon>Viridiplantae</taxon>
        <taxon>Streptophyta</taxon>
        <taxon>Embryophyta</taxon>
        <taxon>Tracheophyta</taxon>
        <taxon>Polypodiopsida</taxon>
        <taxon>Polypodiidae</taxon>
        <taxon>Polypodiales</taxon>
        <taxon>Pteridineae</taxon>
        <taxon>Pteridaceae</taxon>
        <taxon>Vittarioideae</taxon>
        <taxon>Adiantum</taxon>
    </lineage>
</organism>
<protein>
    <submittedName>
        <fullName evidence="1">Uncharacterized protein</fullName>
    </submittedName>
</protein>
<reference evidence="1" key="1">
    <citation type="submission" date="2021-01" db="EMBL/GenBank/DDBJ databases">
        <title>Adiantum capillus-veneris genome.</title>
        <authorList>
            <person name="Fang Y."/>
            <person name="Liao Q."/>
        </authorList>
    </citation>
    <scope>NUCLEOTIDE SEQUENCE</scope>
    <source>
        <strain evidence="1">H3</strain>
        <tissue evidence="1">Leaf</tissue>
    </source>
</reference>
<gene>
    <name evidence="1" type="ORF">GOP47_0000882</name>
</gene>